<dbReference type="AlphaFoldDB" id="A0A0K2LBJ8"/>
<reference evidence="1 2" key="1">
    <citation type="submission" date="2015-08" db="EMBL/GenBank/DDBJ databases">
        <title>Genomic sequence of Lactobacillus heilongjiangensis DSM 28069, isolated from Chinese traditional pickle.</title>
        <authorList>
            <person name="Jiang X."/>
            <person name="Zheng B."/>
            <person name="Cheng H."/>
        </authorList>
    </citation>
    <scope>NUCLEOTIDE SEQUENCE [LARGE SCALE GENOMIC DNA]</scope>
    <source>
        <strain evidence="1 2">DSM 28069</strain>
    </source>
</reference>
<dbReference type="RefSeq" id="WP_041500801.1">
    <property type="nucleotide sequence ID" value="NZ_BJDV01000012.1"/>
</dbReference>
<dbReference type="KEGG" id="lhi:JP39_04270"/>
<keyword evidence="2" id="KW-1185">Reference proteome</keyword>
<sequence length="224" mass="25696">MQIEDKIFTNHKPNFKKLLNFGFKKVDNIYTFSTEIPDADLLISLTVDKAGQLTGKVIDKNFNSEYNNFRSNQVLGSFASDVKKKYTVLLKKIAEECFEFNPVTTGQEWIIPANPKYFDLAKAFAENPTITWKQSTNIKADDIVYIYVAAPISALIYKCLVIDTNIPYNYHDKNLAMKYVMKIHLINTYDSAQYPLNKLKTLGVRAVRGPRHLPKELTDDLNKN</sequence>
<dbReference type="STRING" id="1074467.JP39_04270"/>
<evidence type="ECO:0000313" key="1">
    <source>
        <dbReference type="EMBL" id="ALB28635.1"/>
    </source>
</evidence>
<proteinExistence type="predicted"/>
<accession>A0A0K2LBJ8</accession>
<name>A0A0K2LBJ8_9LACO</name>
<dbReference type="OrthoDB" id="9789813at2"/>
<evidence type="ECO:0000313" key="2">
    <source>
        <dbReference type="Proteomes" id="UP000061546"/>
    </source>
</evidence>
<dbReference type="Proteomes" id="UP000061546">
    <property type="component" value="Chromosome"/>
</dbReference>
<protein>
    <recommendedName>
        <fullName evidence="3">MmcQ protein</fullName>
    </recommendedName>
</protein>
<evidence type="ECO:0008006" key="3">
    <source>
        <dbReference type="Google" id="ProtNLM"/>
    </source>
</evidence>
<dbReference type="EMBL" id="CP012559">
    <property type="protein sequence ID" value="ALB28635.1"/>
    <property type="molecule type" value="Genomic_DNA"/>
</dbReference>
<organism evidence="1 2">
    <name type="scientific">Companilactobacillus heilongjiangensis</name>
    <dbReference type="NCBI Taxonomy" id="1074467"/>
    <lineage>
        <taxon>Bacteria</taxon>
        <taxon>Bacillati</taxon>
        <taxon>Bacillota</taxon>
        <taxon>Bacilli</taxon>
        <taxon>Lactobacillales</taxon>
        <taxon>Lactobacillaceae</taxon>
        <taxon>Companilactobacillus</taxon>
    </lineage>
</organism>
<gene>
    <name evidence="1" type="ORF">JP39_04270</name>
</gene>